<organism evidence="1 2">
    <name type="scientific">Arcticibacter tournemirensis</name>
    <dbReference type="NCBI Taxonomy" id="699437"/>
    <lineage>
        <taxon>Bacteria</taxon>
        <taxon>Pseudomonadati</taxon>
        <taxon>Bacteroidota</taxon>
        <taxon>Sphingobacteriia</taxon>
        <taxon>Sphingobacteriales</taxon>
        <taxon>Sphingobacteriaceae</taxon>
        <taxon>Arcticibacter</taxon>
    </lineage>
</organism>
<protein>
    <submittedName>
        <fullName evidence="1">Uncharacterized protein</fullName>
    </submittedName>
</protein>
<dbReference type="RefSeq" id="WP_141814023.1">
    <property type="nucleotide sequence ID" value="NZ_VFPL01000001.1"/>
</dbReference>
<dbReference type="Proteomes" id="UP000322918">
    <property type="component" value="Unassembled WGS sequence"/>
</dbReference>
<sequence>MKKADIYKLTDLIEEVKKIDAMILLHQNIDESQFMVSQYEAKKTKLIGEIIDELAAPSVQSPRSFSLIQQILLKFYPPLSADDRLYNDDISKLAAVI</sequence>
<dbReference type="EMBL" id="VWNE01000069">
    <property type="protein sequence ID" value="KAA8473913.1"/>
    <property type="molecule type" value="Genomic_DNA"/>
</dbReference>
<comment type="caution">
    <text evidence="1">The sequence shown here is derived from an EMBL/GenBank/DDBJ whole genome shotgun (WGS) entry which is preliminary data.</text>
</comment>
<gene>
    <name evidence="1" type="ORF">F1649_22515</name>
</gene>
<evidence type="ECO:0000313" key="2">
    <source>
        <dbReference type="Proteomes" id="UP000322918"/>
    </source>
</evidence>
<dbReference type="AlphaFoldDB" id="A0A5M9GH17"/>
<proteinExistence type="predicted"/>
<reference evidence="1 2" key="1">
    <citation type="submission" date="2019-09" db="EMBL/GenBank/DDBJ databases">
        <title>Pararcticibacter amylolyticus gen. nov., sp. nov., isolated from a rottenly hemp rope, and reclassification of Pedobacter tournemirensis as Pararcticibacter tournemirensis comb. nov.</title>
        <authorList>
            <person name="Cai Y."/>
        </authorList>
    </citation>
    <scope>NUCLEOTIDE SEQUENCE [LARGE SCALE GENOMIC DNA]</scope>
    <source>
        <strain evidence="1 2">TF5-37.2-LB10</strain>
    </source>
</reference>
<keyword evidence="2" id="KW-1185">Reference proteome</keyword>
<dbReference type="OrthoDB" id="799380at2"/>
<evidence type="ECO:0000313" key="1">
    <source>
        <dbReference type="EMBL" id="KAA8473913.1"/>
    </source>
</evidence>
<name>A0A5M9GH17_9SPHI</name>
<accession>A0A5M9GH17</accession>